<feature type="chain" id="PRO_5039069222" description="Thiamine pyrimidine synthase" evidence="12">
    <location>
        <begin position="24"/>
        <end position="356"/>
    </location>
</feature>
<comment type="similarity">
    <text evidence="3">Belongs to the NMT1/THI5 family.</text>
</comment>
<comment type="pathway">
    <text evidence="2">Cofactor biosynthesis; thiamine diphosphate biosynthesis.</text>
</comment>
<dbReference type="InterPro" id="IPR027939">
    <property type="entry name" value="NMT1/THI5"/>
</dbReference>
<dbReference type="SUPFAM" id="SSF53850">
    <property type="entry name" value="Periplasmic binding protein-like II"/>
    <property type="match status" value="1"/>
</dbReference>
<evidence type="ECO:0000259" key="13">
    <source>
        <dbReference type="Pfam" id="PF09084"/>
    </source>
</evidence>
<evidence type="ECO:0000313" key="15">
    <source>
        <dbReference type="Proteomes" id="UP000305778"/>
    </source>
</evidence>
<comment type="function">
    <text evidence="1">Responsible for the formation of the pyrimidine heterocycle in the thiamine biosynthesis pathway. Catalyzes the formation of hydroxymethylpyrimidine phosphate (HMP-P) from histidine and pyridoxal phosphate (PLP). The protein uses PLP and the active site histidine to form HMP-P, generating an inactive enzyme. The enzyme can only undergo a single turnover, which suggests it is a suicide enzyme.</text>
</comment>
<evidence type="ECO:0000256" key="8">
    <source>
        <dbReference type="ARBA" id="ARBA00022977"/>
    </source>
</evidence>
<dbReference type="EMBL" id="SUMC01000049">
    <property type="protein sequence ID" value="TKA04703.1"/>
    <property type="molecule type" value="Genomic_DNA"/>
</dbReference>
<dbReference type="GO" id="GO:0009228">
    <property type="term" value="P:thiamine biosynthetic process"/>
    <property type="evidence" value="ECO:0007669"/>
    <property type="project" value="UniProtKB-KW"/>
</dbReference>
<evidence type="ECO:0000313" key="14">
    <source>
        <dbReference type="EMBL" id="TKA04703.1"/>
    </source>
</evidence>
<dbReference type="AlphaFoldDB" id="A0A4U0S838"/>
<evidence type="ECO:0000256" key="7">
    <source>
        <dbReference type="ARBA" id="ARBA00022898"/>
    </source>
</evidence>
<dbReference type="PANTHER" id="PTHR31528:SF1">
    <property type="entry name" value="4-AMINO-5-HYDROXYMETHYL-2-METHYLPYRIMIDINE PHOSPHATE SYNTHASE THI11-RELATED"/>
    <property type="match status" value="1"/>
</dbReference>
<evidence type="ECO:0000256" key="4">
    <source>
        <dbReference type="ARBA" id="ARBA00011738"/>
    </source>
</evidence>
<evidence type="ECO:0000256" key="2">
    <source>
        <dbReference type="ARBA" id="ARBA00004948"/>
    </source>
</evidence>
<name>A0A4U0S838_9ACTN</name>
<evidence type="ECO:0000256" key="1">
    <source>
        <dbReference type="ARBA" id="ARBA00003469"/>
    </source>
</evidence>
<keyword evidence="12" id="KW-0732">Signal</keyword>
<comment type="catalytic activity">
    <reaction evidence="11">
        <text>N(6)-(pyridoxal phosphate)-L-lysyl-[4-amino-5-hydroxymethyl-2-methylpyrimidine phosphate synthase] + L-histidyl-[4-amino-5-hydroxymethyl-2-methylpyrimidine phosphate synthase] + 2 Fe(3+) + 4 H2O = L-lysyl-[4-amino-5-hydroxymethyl-2-methylpyrimidine phosphate synthase] + (2S)-2-amino-5-hydroxy-4-oxopentanoyl-[4-amino-5-hydroxymethyl-2-methylpyrimidine phosphate synthase] + 4-amino-2-methyl-5-(phosphooxymethyl)pyrimidine + 3-oxopropanoate + 2 Fe(2+) + 2 H(+)</text>
        <dbReference type="Rhea" id="RHEA:65756"/>
        <dbReference type="Rhea" id="RHEA-COMP:16892"/>
        <dbReference type="Rhea" id="RHEA-COMP:16893"/>
        <dbReference type="Rhea" id="RHEA-COMP:16894"/>
        <dbReference type="Rhea" id="RHEA-COMP:16895"/>
        <dbReference type="ChEBI" id="CHEBI:15377"/>
        <dbReference type="ChEBI" id="CHEBI:15378"/>
        <dbReference type="ChEBI" id="CHEBI:29033"/>
        <dbReference type="ChEBI" id="CHEBI:29034"/>
        <dbReference type="ChEBI" id="CHEBI:29969"/>
        <dbReference type="ChEBI" id="CHEBI:29979"/>
        <dbReference type="ChEBI" id="CHEBI:33190"/>
        <dbReference type="ChEBI" id="CHEBI:58354"/>
        <dbReference type="ChEBI" id="CHEBI:143915"/>
        <dbReference type="ChEBI" id="CHEBI:157692"/>
    </reaction>
    <physiologicalReaction direction="left-to-right" evidence="11">
        <dbReference type="Rhea" id="RHEA:65757"/>
    </physiologicalReaction>
</comment>
<proteinExistence type="inferred from homology"/>
<dbReference type="PANTHER" id="PTHR31528">
    <property type="entry name" value="4-AMINO-5-HYDROXYMETHYL-2-METHYLPYRIMIDINE PHOSPHATE SYNTHASE THI11-RELATED"/>
    <property type="match status" value="1"/>
</dbReference>
<evidence type="ECO:0000256" key="6">
    <source>
        <dbReference type="ARBA" id="ARBA00022723"/>
    </source>
</evidence>
<dbReference type="GO" id="GO:0016740">
    <property type="term" value="F:transferase activity"/>
    <property type="evidence" value="ECO:0007669"/>
    <property type="project" value="UniProtKB-KW"/>
</dbReference>
<dbReference type="GO" id="GO:0046872">
    <property type="term" value="F:metal ion binding"/>
    <property type="evidence" value="ECO:0007669"/>
    <property type="project" value="UniProtKB-KW"/>
</dbReference>
<accession>A0A4U0S838</accession>
<dbReference type="PROSITE" id="PS51257">
    <property type="entry name" value="PROKAR_LIPOPROTEIN"/>
    <property type="match status" value="1"/>
</dbReference>
<comment type="caution">
    <text evidence="14">The sequence shown here is derived from an EMBL/GenBank/DDBJ whole genome shotgun (WGS) entry which is preliminary data.</text>
</comment>
<evidence type="ECO:0000256" key="12">
    <source>
        <dbReference type="SAM" id="SignalP"/>
    </source>
</evidence>
<keyword evidence="6" id="KW-0479">Metal-binding</keyword>
<feature type="domain" description="SsuA/THI5-like" evidence="13">
    <location>
        <begin position="63"/>
        <end position="258"/>
    </location>
</feature>
<gene>
    <name evidence="14" type="ORF">FCI23_35110</name>
</gene>
<organism evidence="14 15">
    <name type="scientific">Actinacidiphila oryziradicis</name>
    <dbReference type="NCBI Taxonomy" id="2571141"/>
    <lineage>
        <taxon>Bacteria</taxon>
        <taxon>Bacillati</taxon>
        <taxon>Actinomycetota</taxon>
        <taxon>Actinomycetes</taxon>
        <taxon>Kitasatosporales</taxon>
        <taxon>Streptomycetaceae</taxon>
        <taxon>Actinacidiphila</taxon>
    </lineage>
</organism>
<evidence type="ECO:0000256" key="5">
    <source>
        <dbReference type="ARBA" id="ARBA00022679"/>
    </source>
</evidence>
<keyword evidence="8" id="KW-0784">Thiamine biosynthesis</keyword>
<sequence length="356" mass="37691">MKSQLRSVRLLRTAALTSAAALALVAVSACGGTSSSASSSSSSGGGAKAFKIVLPWYADPEGGGFLAAKSEGLYKTKNLDVTLQPGGPQVSATQLVAAGRAQVGFTDAAGIIQAREQGIPIVAIGALYQDNPVGVMVHASTGITSFAGMGGKTWMVQTGQLGPAWVKKKTGISFTTQSYQGSIANFLKQDSLVQQGWPTNEAYQAEKAGAKVNFVPFSSSGFNPYNDVFFTSESYLKSHRKELTDFLAASMQGWHDYMGDLSVAKTANAAILKADNQLTSQSAWYAWDKQRKYVVADEGKQQLGAMTQKRWTTFVDQMKQLGQLKSTPKVTDLYDSSLLPKVAAPTALPAAPAGSY</sequence>
<keyword evidence="5" id="KW-0808">Transferase</keyword>
<feature type="signal peptide" evidence="12">
    <location>
        <begin position="1"/>
        <end position="23"/>
    </location>
</feature>
<dbReference type="RefSeq" id="WP_136728221.1">
    <property type="nucleotide sequence ID" value="NZ_SUMC01000049.1"/>
</dbReference>
<evidence type="ECO:0000256" key="3">
    <source>
        <dbReference type="ARBA" id="ARBA00009406"/>
    </source>
</evidence>
<keyword evidence="7" id="KW-0663">Pyridoxal phosphate</keyword>
<dbReference type="Pfam" id="PF09084">
    <property type="entry name" value="NMT1"/>
    <property type="match status" value="1"/>
</dbReference>
<dbReference type="Gene3D" id="3.40.190.10">
    <property type="entry name" value="Periplasmic binding protein-like II"/>
    <property type="match status" value="2"/>
</dbReference>
<evidence type="ECO:0000256" key="10">
    <source>
        <dbReference type="ARBA" id="ARBA00033171"/>
    </source>
</evidence>
<keyword evidence="9" id="KW-0408">Iron</keyword>
<evidence type="ECO:0000256" key="9">
    <source>
        <dbReference type="ARBA" id="ARBA00023004"/>
    </source>
</evidence>
<protein>
    <recommendedName>
        <fullName evidence="10">Thiamine pyrimidine synthase</fullName>
    </recommendedName>
</protein>
<dbReference type="OrthoDB" id="174578at2"/>
<dbReference type="Proteomes" id="UP000305778">
    <property type="component" value="Unassembled WGS sequence"/>
</dbReference>
<comment type="subunit">
    <text evidence="4">Homodimer.</text>
</comment>
<keyword evidence="15" id="KW-1185">Reference proteome</keyword>
<evidence type="ECO:0000256" key="11">
    <source>
        <dbReference type="ARBA" id="ARBA00048179"/>
    </source>
</evidence>
<reference evidence="14 15" key="1">
    <citation type="submission" date="2019-04" db="EMBL/GenBank/DDBJ databases">
        <title>Streptomyces oryziradicis sp. nov., a novel actinomycete isolated from rhizosphere soil of rice (Oryza sativa L.).</title>
        <authorList>
            <person name="Li C."/>
        </authorList>
    </citation>
    <scope>NUCLEOTIDE SEQUENCE [LARGE SCALE GENOMIC DNA]</scope>
    <source>
        <strain evidence="14 15">NEAU-C40</strain>
    </source>
</reference>
<dbReference type="InterPro" id="IPR015168">
    <property type="entry name" value="SsuA/THI5"/>
</dbReference>